<name>A0AA43GNW2_9CYAN</name>
<gene>
    <name evidence="1" type="ORF">NWP17_01625</name>
</gene>
<evidence type="ECO:0000313" key="2">
    <source>
        <dbReference type="Proteomes" id="UP001159387"/>
    </source>
</evidence>
<organism evidence="1 2">
    <name type="scientific">Chrysosporum bergii ANA360D</name>
    <dbReference type="NCBI Taxonomy" id="617107"/>
    <lineage>
        <taxon>Bacteria</taxon>
        <taxon>Bacillati</taxon>
        <taxon>Cyanobacteriota</taxon>
        <taxon>Cyanophyceae</taxon>
        <taxon>Nostocales</taxon>
        <taxon>Nodulariaceae</taxon>
        <taxon>Chrysosporum</taxon>
    </lineage>
</organism>
<reference evidence="1 2" key="1">
    <citation type="journal article" date="2023" name="J. Phycol.">
        <title>Chrysosporum ovalisporum is synonymous with the true-branching cyanobacterium Umezakia natans (Nostocales/Aphanizomenonaceae).</title>
        <authorList>
            <person name="McGregor G.B."/>
            <person name="Sendall B.C."/>
            <person name="Niiyama Y."/>
            <person name="Tuji A."/>
            <person name="Willis A."/>
        </authorList>
    </citation>
    <scope>NUCLEOTIDE SEQUENCE [LARGE SCALE GENOMIC DNA]</scope>
    <source>
        <strain evidence="1 2">ANA360D</strain>
    </source>
</reference>
<dbReference type="RefSeq" id="WP_280653169.1">
    <property type="nucleotide sequence ID" value="NZ_JANQDH010000012.1"/>
</dbReference>
<protein>
    <submittedName>
        <fullName evidence="1">Dethiobiotin synthetase</fullName>
    </submittedName>
</protein>
<dbReference type="AlphaFoldDB" id="A0AA43GNW2"/>
<accession>A0AA43GNW2</accession>
<evidence type="ECO:0000313" key="1">
    <source>
        <dbReference type="EMBL" id="MDH6059153.1"/>
    </source>
</evidence>
<proteinExistence type="predicted"/>
<keyword evidence="2" id="KW-1185">Reference proteome</keyword>
<comment type="caution">
    <text evidence="1">The sequence shown here is derived from an EMBL/GenBank/DDBJ whole genome shotgun (WGS) entry which is preliminary data.</text>
</comment>
<dbReference type="Proteomes" id="UP001159387">
    <property type="component" value="Unassembled WGS sequence"/>
</dbReference>
<dbReference type="EMBL" id="JANQDH010000012">
    <property type="protein sequence ID" value="MDH6059153.1"/>
    <property type="molecule type" value="Genomic_DNA"/>
</dbReference>
<sequence>MNYEAARKLLIAQTLTTEENPDALLVRMKQGKPPVPGQITSILLALKVVFEFMKDAPNIDRELAYTLYQLGVKAQQLFVAGRKAGVDWPPLLKEDLLRISLCTESIFSGVWQIPSPAGLGGLSG</sequence>